<feature type="domain" description="Carboxylesterase type B" evidence="3">
    <location>
        <begin position="1"/>
        <end position="239"/>
    </location>
</feature>
<dbReference type="AlphaFoldDB" id="S4RBZ0"/>
<evidence type="ECO:0000259" key="3">
    <source>
        <dbReference type="Pfam" id="PF00135"/>
    </source>
</evidence>
<comment type="similarity">
    <text evidence="1">Belongs to the type-B carboxylesterase/lipase family.</text>
</comment>
<dbReference type="InterPro" id="IPR029058">
    <property type="entry name" value="AB_hydrolase_fold"/>
</dbReference>
<dbReference type="InterPro" id="IPR002018">
    <property type="entry name" value="CarbesteraseB"/>
</dbReference>
<organism evidence="4">
    <name type="scientific">Petromyzon marinus</name>
    <name type="common">Sea lamprey</name>
    <dbReference type="NCBI Taxonomy" id="7757"/>
    <lineage>
        <taxon>Eukaryota</taxon>
        <taxon>Metazoa</taxon>
        <taxon>Chordata</taxon>
        <taxon>Craniata</taxon>
        <taxon>Vertebrata</taxon>
        <taxon>Cyclostomata</taxon>
        <taxon>Hyperoartia</taxon>
        <taxon>Petromyzontiformes</taxon>
        <taxon>Petromyzontidae</taxon>
        <taxon>Petromyzon</taxon>
    </lineage>
</organism>
<evidence type="ECO:0000256" key="1">
    <source>
        <dbReference type="ARBA" id="ARBA00005964"/>
    </source>
</evidence>
<dbReference type="GeneTree" id="ENSGT00940000160598"/>
<evidence type="ECO:0000256" key="2">
    <source>
        <dbReference type="SAM" id="MobiDB-lite"/>
    </source>
</evidence>
<protein>
    <recommendedName>
        <fullName evidence="3">Carboxylesterase type B domain-containing protein</fullName>
    </recommendedName>
</protein>
<sequence>VTQFLGVPYARAPRGERRFSAAEPPAVWSGEREAATRGPPCPQPVPNHRGWGMLPVWEAGNERLATWLSSKQSEECLNLDVYIPGRDGESIPGERPPLAVMVFLHGGSFLDGAGGLYDGSALAAHGDVIVVIVTYRLGVLGSFFSTGDSLARGNYGLLDQVMALRWVRENVGHFGGDQGRVTLVGAGTGAACASLLALSHHAEGLFQRVIAQSGTALSSWALNHRPELSAAALARSVGCLR</sequence>
<evidence type="ECO:0000313" key="4">
    <source>
        <dbReference type="Ensembl" id="ENSPMAP00000002722.1"/>
    </source>
</evidence>
<dbReference type="SUPFAM" id="SSF53474">
    <property type="entry name" value="alpha/beta-Hydrolases"/>
    <property type="match status" value="1"/>
</dbReference>
<feature type="region of interest" description="Disordered" evidence="2">
    <location>
        <begin position="16"/>
        <end position="45"/>
    </location>
</feature>
<dbReference type="InterPro" id="IPR051093">
    <property type="entry name" value="Neuroligin/BSAL"/>
</dbReference>
<dbReference type="Ensembl" id="ENSPMAT00000002735.1">
    <property type="protein sequence ID" value="ENSPMAP00000002722.1"/>
    <property type="gene ID" value="ENSPMAG00000002501.1"/>
</dbReference>
<reference evidence="4" key="2">
    <citation type="submission" date="2025-09" db="UniProtKB">
        <authorList>
            <consortium name="Ensembl"/>
        </authorList>
    </citation>
    <scope>IDENTIFICATION</scope>
</reference>
<dbReference type="Gene3D" id="3.40.50.1820">
    <property type="entry name" value="alpha/beta hydrolase"/>
    <property type="match status" value="1"/>
</dbReference>
<dbReference type="STRING" id="7757.ENSPMAP00000002722"/>
<dbReference type="PANTHER" id="PTHR43903">
    <property type="entry name" value="NEUROLIGIN"/>
    <property type="match status" value="1"/>
</dbReference>
<dbReference type="Pfam" id="PF00135">
    <property type="entry name" value="COesterase"/>
    <property type="match status" value="1"/>
</dbReference>
<accession>S4RBZ0</accession>
<dbReference type="OMA" id="IICTTHE"/>
<name>S4RBZ0_PETMA</name>
<proteinExistence type="inferred from homology"/>
<reference evidence="4" key="1">
    <citation type="submission" date="2025-08" db="UniProtKB">
        <authorList>
            <consortium name="Ensembl"/>
        </authorList>
    </citation>
    <scope>IDENTIFICATION</scope>
</reference>
<dbReference type="HOGENOM" id="CLU_006586_4_0_1"/>